<evidence type="ECO:0000313" key="2">
    <source>
        <dbReference type="Proteomes" id="UP000182152"/>
    </source>
</evidence>
<proteinExistence type="predicted"/>
<dbReference type="AlphaFoldDB" id="A0A1L8WRQ3"/>
<comment type="caution">
    <text evidence="1">The sequence shown here is derived from an EMBL/GenBank/DDBJ whole genome shotgun (WGS) entry which is preliminary data.</text>
</comment>
<name>A0A1L8WRQ3_9ENTE</name>
<evidence type="ECO:0008006" key="3">
    <source>
        <dbReference type="Google" id="ProtNLM"/>
    </source>
</evidence>
<dbReference type="EMBL" id="JXLB01000002">
    <property type="protein sequence ID" value="OJG83698.1"/>
    <property type="molecule type" value="Genomic_DNA"/>
</dbReference>
<protein>
    <recommendedName>
        <fullName evidence="3">DUF2326 domain-containing protein</fullName>
    </recommendedName>
</protein>
<organism evidence="1 2">
    <name type="scientific">Enterococcus ratti</name>
    <dbReference type="NCBI Taxonomy" id="150033"/>
    <lineage>
        <taxon>Bacteria</taxon>
        <taxon>Bacillati</taxon>
        <taxon>Bacillota</taxon>
        <taxon>Bacilli</taxon>
        <taxon>Lactobacillales</taxon>
        <taxon>Enterococcaceae</taxon>
        <taxon>Enterococcus</taxon>
    </lineage>
</organism>
<gene>
    <name evidence="1" type="ORF">RV14_GL000932</name>
</gene>
<keyword evidence="2" id="KW-1185">Reference proteome</keyword>
<evidence type="ECO:0000313" key="1">
    <source>
        <dbReference type="EMBL" id="OJG83698.1"/>
    </source>
</evidence>
<accession>A0A1L8WRQ3</accession>
<dbReference type="RefSeq" id="WP_071854530.1">
    <property type="nucleotide sequence ID" value="NZ_JXLB01000002.1"/>
</dbReference>
<reference evidence="1 2" key="1">
    <citation type="submission" date="2014-12" db="EMBL/GenBank/DDBJ databases">
        <title>Draft genome sequences of 29 type strains of Enterococci.</title>
        <authorList>
            <person name="Zhong Z."/>
            <person name="Sun Z."/>
            <person name="Liu W."/>
            <person name="Zhang W."/>
            <person name="Zhang H."/>
        </authorList>
    </citation>
    <scope>NUCLEOTIDE SEQUENCE [LARGE SCALE GENOMIC DNA]</scope>
    <source>
        <strain evidence="1 2">DSM 15687</strain>
    </source>
</reference>
<dbReference type="OrthoDB" id="5140926at2"/>
<sequence length="94" mass="10671">MPKEKVIRNIPFTKGLNFIVDADESTKDNNVGKTIVLRLIDICLGANNIKNIYVDFETRAKNLVLENYIIEHKVTIILTISSQFEESSDKKAMS</sequence>
<dbReference type="Proteomes" id="UP000182152">
    <property type="component" value="Unassembled WGS sequence"/>
</dbReference>